<reference evidence="1 2" key="1">
    <citation type="submission" date="2021-06" db="EMBL/GenBank/DDBJ databases">
        <authorList>
            <person name="Palmer J.M."/>
        </authorList>
    </citation>
    <scope>NUCLEOTIDE SEQUENCE [LARGE SCALE GENOMIC DNA]</scope>
    <source>
        <strain evidence="1 2">GA_2019</strain>
        <tissue evidence="1">Muscle</tissue>
    </source>
</reference>
<name>A0ABV0MZQ7_9TELE</name>
<protein>
    <submittedName>
        <fullName evidence="1">Uncharacterized protein</fullName>
    </submittedName>
</protein>
<keyword evidence="2" id="KW-1185">Reference proteome</keyword>
<sequence>MVKRCLIACKSWNNGSGRRGVSVLQTCLILKYRPVSILYSSWRGKIIFPSRSGWQVVYVTLVWRRKSQHPASLFLACLCSPTTSVQGAVNKDKILTIKAGADFIYPVFCLMLSSAHQEPSRTSVLTLRKLMSLLALSLFIMFSIKQAPMLLRSPCESMSECPCSALLPPLIEHEGNKSLLYVCETGCVRAVLNIYQTSFFL</sequence>
<dbReference type="Proteomes" id="UP001476798">
    <property type="component" value="Unassembled WGS sequence"/>
</dbReference>
<organism evidence="1 2">
    <name type="scientific">Goodea atripinnis</name>
    <dbReference type="NCBI Taxonomy" id="208336"/>
    <lineage>
        <taxon>Eukaryota</taxon>
        <taxon>Metazoa</taxon>
        <taxon>Chordata</taxon>
        <taxon>Craniata</taxon>
        <taxon>Vertebrata</taxon>
        <taxon>Euteleostomi</taxon>
        <taxon>Actinopterygii</taxon>
        <taxon>Neopterygii</taxon>
        <taxon>Teleostei</taxon>
        <taxon>Neoteleostei</taxon>
        <taxon>Acanthomorphata</taxon>
        <taxon>Ovalentaria</taxon>
        <taxon>Atherinomorphae</taxon>
        <taxon>Cyprinodontiformes</taxon>
        <taxon>Goodeidae</taxon>
        <taxon>Goodea</taxon>
    </lineage>
</organism>
<proteinExistence type="predicted"/>
<accession>A0ABV0MZQ7</accession>
<evidence type="ECO:0000313" key="1">
    <source>
        <dbReference type="EMBL" id="MEQ2164099.1"/>
    </source>
</evidence>
<evidence type="ECO:0000313" key="2">
    <source>
        <dbReference type="Proteomes" id="UP001476798"/>
    </source>
</evidence>
<dbReference type="EMBL" id="JAHRIO010020106">
    <property type="protein sequence ID" value="MEQ2164099.1"/>
    <property type="molecule type" value="Genomic_DNA"/>
</dbReference>
<gene>
    <name evidence="1" type="ORF">GOODEAATRI_003066</name>
</gene>
<comment type="caution">
    <text evidence="1">The sequence shown here is derived from an EMBL/GenBank/DDBJ whole genome shotgun (WGS) entry which is preliminary data.</text>
</comment>